<sequence>MNKPWIHPAVLLLLLSTVVPSITIHKADAAKVMMEYIGATGSPINFHAVPIRPGINFHFILGFAIDADFSGKPLNGKFKPYWAESLTPESISSLKARHGPTVKVMASLGGWSIGEKVLRWRRPKSPAQWISNAVSSLQSLIATYHLDGIDVDYETFGRSEADDDSFAYCVGELIARLKRESSISVATIAPFHATVAPYFALFRKYGGLIDYVNYQFYTDKVKSPVGYLSAFRVRAKQFGKRKLLPSYEVKGRGIQGDRFFDALAMLERNGFGVNGVMIFSADASAAADVDFKYEKKAQAFLLNSTRHS</sequence>
<feature type="domain" description="GH18" evidence="6">
    <location>
        <begin position="31"/>
        <end position="308"/>
    </location>
</feature>
<dbReference type="InterPro" id="IPR017853">
    <property type="entry name" value="GH"/>
</dbReference>
<comment type="similarity">
    <text evidence="4">Belongs to the glycosyl hydrolase 18 family.</text>
</comment>
<organism evidence="7 8">
    <name type="scientific">Linum trigynum</name>
    <dbReference type="NCBI Taxonomy" id="586398"/>
    <lineage>
        <taxon>Eukaryota</taxon>
        <taxon>Viridiplantae</taxon>
        <taxon>Streptophyta</taxon>
        <taxon>Embryophyta</taxon>
        <taxon>Tracheophyta</taxon>
        <taxon>Spermatophyta</taxon>
        <taxon>Magnoliopsida</taxon>
        <taxon>eudicotyledons</taxon>
        <taxon>Gunneridae</taxon>
        <taxon>Pentapetalae</taxon>
        <taxon>rosids</taxon>
        <taxon>fabids</taxon>
        <taxon>Malpighiales</taxon>
        <taxon>Linaceae</taxon>
        <taxon>Linum</taxon>
    </lineage>
</organism>
<dbReference type="InterPro" id="IPR001223">
    <property type="entry name" value="Glyco_hydro18_cat"/>
</dbReference>
<feature type="chain" id="PRO_5043573055" description="GH18 domain-containing protein" evidence="5">
    <location>
        <begin position="22"/>
        <end position="308"/>
    </location>
</feature>
<dbReference type="Gene3D" id="3.20.20.80">
    <property type="entry name" value="Glycosidases"/>
    <property type="match status" value="1"/>
</dbReference>
<dbReference type="GO" id="GO:0004553">
    <property type="term" value="F:hydrolase activity, hydrolyzing O-glycosyl compounds"/>
    <property type="evidence" value="ECO:0007669"/>
    <property type="project" value="InterPro"/>
</dbReference>
<evidence type="ECO:0000256" key="3">
    <source>
        <dbReference type="RuleBase" id="RU000489"/>
    </source>
</evidence>
<dbReference type="PROSITE" id="PS51910">
    <property type="entry name" value="GH18_2"/>
    <property type="match status" value="1"/>
</dbReference>
<dbReference type="SUPFAM" id="SSF51445">
    <property type="entry name" value="(Trans)glycosidases"/>
    <property type="match status" value="1"/>
</dbReference>
<dbReference type="PROSITE" id="PS01095">
    <property type="entry name" value="GH18_1"/>
    <property type="match status" value="1"/>
</dbReference>
<proteinExistence type="inferred from homology"/>
<keyword evidence="8" id="KW-1185">Reference proteome</keyword>
<evidence type="ECO:0000313" key="7">
    <source>
        <dbReference type="EMBL" id="CAL1385161.1"/>
    </source>
</evidence>
<evidence type="ECO:0000256" key="2">
    <source>
        <dbReference type="ARBA" id="ARBA00023295"/>
    </source>
</evidence>
<gene>
    <name evidence="7" type="ORF">LTRI10_LOCUS26319</name>
</gene>
<evidence type="ECO:0000256" key="1">
    <source>
        <dbReference type="ARBA" id="ARBA00022801"/>
    </source>
</evidence>
<dbReference type="PANTHER" id="PTHR46476:SF9">
    <property type="entry name" value="GH18 DOMAIN-CONTAINING PROTEIN"/>
    <property type="match status" value="1"/>
</dbReference>
<dbReference type="Proteomes" id="UP001497516">
    <property type="component" value="Chromosome 4"/>
</dbReference>
<accession>A0AAV2EGT3</accession>
<keyword evidence="5" id="KW-0732">Signal</keyword>
<dbReference type="GO" id="GO:0005975">
    <property type="term" value="P:carbohydrate metabolic process"/>
    <property type="evidence" value="ECO:0007669"/>
    <property type="project" value="InterPro"/>
</dbReference>
<reference evidence="7 8" key="1">
    <citation type="submission" date="2024-04" db="EMBL/GenBank/DDBJ databases">
        <authorList>
            <person name="Fracassetti M."/>
        </authorList>
    </citation>
    <scope>NUCLEOTIDE SEQUENCE [LARGE SCALE GENOMIC DNA]</scope>
</reference>
<evidence type="ECO:0000256" key="5">
    <source>
        <dbReference type="SAM" id="SignalP"/>
    </source>
</evidence>
<dbReference type="Pfam" id="PF00704">
    <property type="entry name" value="Glyco_hydro_18"/>
    <property type="match status" value="1"/>
</dbReference>
<keyword evidence="1 3" id="KW-0378">Hydrolase</keyword>
<name>A0AAV2EGT3_9ROSI</name>
<evidence type="ECO:0000313" key="8">
    <source>
        <dbReference type="Proteomes" id="UP001497516"/>
    </source>
</evidence>
<protein>
    <recommendedName>
        <fullName evidence="6">GH18 domain-containing protein</fullName>
    </recommendedName>
</protein>
<dbReference type="InterPro" id="IPR001579">
    <property type="entry name" value="Glyco_hydro_18_chit_AS"/>
</dbReference>
<evidence type="ECO:0000256" key="4">
    <source>
        <dbReference type="RuleBase" id="RU004453"/>
    </source>
</evidence>
<dbReference type="PANTHER" id="PTHR46476">
    <property type="entry name" value="CHITINASE 2-LIKE"/>
    <property type="match status" value="1"/>
</dbReference>
<feature type="signal peptide" evidence="5">
    <location>
        <begin position="1"/>
        <end position="21"/>
    </location>
</feature>
<dbReference type="EMBL" id="OZ034817">
    <property type="protein sequence ID" value="CAL1385161.1"/>
    <property type="molecule type" value="Genomic_DNA"/>
</dbReference>
<evidence type="ECO:0000259" key="6">
    <source>
        <dbReference type="PROSITE" id="PS51910"/>
    </source>
</evidence>
<dbReference type="AlphaFoldDB" id="A0AAV2EGT3"/>
<keyword evidence="2 3" id="KW-0326">Glycosidase</keyword>